<dbReference type="RefSeq" id="WP_344789735.1">
    <property type="nucleotide sequence ID" value="NZ_BAABBV010000001.1"/>
</dbReference>
<name>A0ABP7ZCP9_9MICO</name>
<gene>
    <name evidence="2" type="ORF">GCM10022286_00510</name>
</gene>
<keyword evidence="1" id="KW-0812">Transmembrane</keyword>
<reference evidence="2" key="2">
    <citation type="submission" date="2023-12" db="EMBL/GenBank/DDBJ databases">
        <authorList>
            <person name="Sun Q."/>
            <person name="Inoue M."/>
        </authorList>
    </citation>
    <scope>NUCLEOTIDE SEQUENCE</scope>
    <source>
        <strain evidence="2">JCM 17590</strain>
    </source>
</reference>
<dbReference type="InterPro" id="IPR036869">
    <property type="entry name" value="J_dom_sf"/>
</dbReference>
<feature type="transmembrane region" description="Helical" evidence="1">
    <location>
        <begin position="166"/>
        <end position="183"/>
    </location>
</feature>
<keyword evidence="3" id="KW-1185">Reference proteome</keyword>
<keyword evidence="1" id="KW-0472">Membrane</keyword>
<dbReference type="SUPFAM" id="SSF46565">
    <property type="entry name" value="Chaperone J-domain"/>
    <property type="match status" value="1"/>
</dbReference>
<dbReference type="EMBL" id="BAABBV010000001">
    <property type="protein sequence ID" value="GAA4153743.1"/>
    <property type="molecule type" value="Genomic_DNA"/>
</dbReference>
<keyword evidence="1" id="KW-1133">Transmembrane helix</keyword>
<organism evidence="2 3">
    <name type="scientific">Gryllotalpicola daejeonensis</name>
    <dbReference type="NCBI Taxonomy" id="993087"/>
    <lineage>
        <taxon>Bacteria</taxon>
        <taxon>Bacillati</taxon>
        <taxon>Actinomycetota</taxon>
        <taxon>Actinomycetes</taxon>
        <taxon>Micrococcales</taxon>
        <taxon>Microbacteriaceae</taxon>
        <taxon>Gryllotalpicola</taxon>
    </lineage>
</organism>
<evidence type="ECO:0000256" key="1">
    <source>
        <dbReference type="SAM" id="Phobius"/>
    </source>
</evidence>
<accession>A0ABP7ZCP9</accession>
<evidence type="ECO:0008006" key="4">
    <source>
        <dbReference type="Google" id="ProtNLM"/>
    </source>
</evidence>
<sequence length="214" mass="22182">MSAPTLSPAEARELLHVERGAAPETISRRFREAMRAAHPDLGGDRDLAARLNAARQLLLTAARADEASVAWRSTDAPAQAPAAEPSASTLAHEARLAAGIEARLADPPRRRDPRAARFLGAIAAPVFAASITAEVIGSHHGELPTGSAVFAILALVAGIRFGTTRALGVLFAVVALVFAGVEVHDAGGAWWAVAGLVAPLLAPLPLRAVSRGER</sequence>
<evidence type="ECO:0000313" key="3">
    <source>
        <dbReference type="Proteomes" id="UP001415169"/>
    </source>
</evidence>
<comment type="caution">
    <text evidence="2">The sequence shown here is derived from an EMBL/GenBank/DDBJ whole genome shotgun (WGS) entry which is preliminary data.</text>
</comment>
<protein>
    <recommendedName>
        <fullName evidence="4">J domain-containing protein</fullName>
    </recommendedName>
</protein>
<proteinExistence type="predicted"/>
<feature type="transmembrane region" description="Helical" evidence="1">
    <location>
        <begin position="189"/>
        <end position="209"/>
    </location>
</feature>
<reference evidence="2" key="1">
    <citation type="journal article" date="2014" name="Int. J. Syst. Evol. Microbiol.">
        <title>Complete genome of a new Firmicutes species belonging to the dominant human colonic microbiota ('Ruminococcus bicirculans') reveals two chromosomes and a selective capacity to utilize plant glucans.</title>
        <authorList>
            <consortium name="NISC Comparative Sequencing Program"/>
            <person name="Wegmann U."/>
            <person name="Louis P."/>
            <person name="Goesmann A."/>
            <person name="Henrissat B."/>
            <person name="Duncan S.H."/>
            <person name="Flint H.J."/>
        </authorList>
    </citation>
    <scope>NUCLEOTIDE SEQUENCE</scope>
    <source>
        <strain evidence="2">JCM 17590</strain>
    </source>
</reference>
<feature type="transmembrane region" description="Helical" evidence="1">
    <location>
        <begin position="143"/>
        <end position="159"/>
    </location>
</feature>
<feature type="transmembrane region" description="Helical" evidence="1">
    <location>
        <begin position="118"/>
        <end position="137"/>
    </location>
</feature>
<dbReference type="Proteomes" id="UP001415169">
    <property type="component" value="Unassembled WGS sequence"/>
</dbReference>
<dbReference type="Gene3D" id="1.10.287.110">
    <property type="entry name" value="DnaJ domain"/>
    <property type="match status" value="1"/>
</dbReference>
<evidence type="ECO:0000313" key="2">
    <source>
        <dbReference type="EMBL" id="GAA4153743.1"/>
    </source>
</evidence>